<protein>
    <submittedName>
        <fullName evidence="1">Uncharacterized protein</fullName>
    </submittedName>
</protein>
<dbReference type="EMBL" id="JACEEZ010005621">
    <property type="protein sequence ID" value="KAG0725466.1"/>
    <property type="molecule type" value="Genomic_DNA"/>
</dbReference>
<accession>A0A8J4YLR1</accession>
<gene>
    <name evidence="1" type="ORF">GWK47_038595</name>
</gene>
<keyword evidence="2" id="KW-1185">Reference proteome</keyword>
<reference evidence="1" key="1">
    <citation type="submission" date="2020-07" db="EMBL/GenBank/DDBJ databases">
        <title>The High-quality genome of the commercially important snow crab, Chionoecetes opilio.</title>
        <authorList>
            <person name="Jeong J.-H."/>
            <person name="Ryu S."/>
        </authorList>
    </citation>
    <scope>NUCLEOTIDE SEQUENCE</scope>
    <source>
        <strain evidence="1">MADBK_172401_WGS</strain>
        <tissue evidence="1">Digestive gland</tissue>
    </source>
</reference>
<evidence type="ECO:0000313" key="2">
    <source>
        <dbReference type="Proteomes" id="UP000770661"/>
    </source>
</evidence>
<proteinExistence type="predicted"/>
<dbReference type="OrthoDB" id="5949854at2759"/>
<sequence length="145" mass="15798">MGGLRTGTKSDLMPCLENLVPVKEDLSTPRVQVNILDGAPSSTCCDRGTEKTFQGYALMSSCRMSHPSFSMRTLAAREKGELGEESSHKGAVPGNWQEFLRINDNKTELFSFLASNVADIDTNKHSPHHPKALAFFAPIAGTCQL</sequence>
<dbReference type="AlphaFoldDB" id="A0A8J4YLR1"/>
<evidence type="ECO:0000313" key="1">
    <source>
        <dbReference type="EMBL" id="KAG0725466.1"/>
    </source>
</evidence>
<dbReference type="Proteomes" id="UP000770661">
    <property type="component" value="Unassembled WGS sequence"/>
</dbReference>
<organism evidence="1 2">
    <name type="scientific">Chionoecetes opilio</name>
    <name type="common">Atlantic snow crab</name>
    <name type="synonym">Cancer opilio</name>
    <dbReference type="NCBI Taxonomy" id="41210"/>
    <lineage>
        <taxon>Eukaryota</taxon>
        <taxon>Metazoa</taxon>
        <taxon>Ecdysozoa</taxon>
        <taxon>Arthropoda</taxon>
        <taxon>Crustacea</taxon>
        <taxon>Multicrustacea</taxon>
        <taxon>Malacostraca</taxon>
        <taxon>Eumalacostraca</taxon>
        <taxon>Eucarida</taxon>
        <taxon>Decapoda</taxon>
        <taxon>Pleocyemata</taxon>
        <taxon>Brachyura</taxon>
        <taxon>Eubrachyura</taxon>
        <taxon>Majoidea</taxon>
        <taxon>Majidae</taxon>
        <taxon>Chionoecetes</taxon>
    </lineage>
</organism>
<comment type="caution">
    <text evidence="1">The sequence shown here is derived from an EMBL/GenBank/DDBJ whole genome shotgun (WGS) entry which is preliminary data.</text>
</comment>
<name>A0A8J4YLR1_CHIOP</name>